<dbReference type="OMA" id="LQGMVWE"/>
<keyword evidence="5 6" id="KW-0486">Methionine biosynthesis</keyword>
<dbReference type="InterPro" id="IPR023943">
    <property type="entry name" value="Enolase-ppase_E1"/>
</dbReference>
<keyword evidence="6" id="KW-0539">Nucleus</keyword>
<feature type="binding site" evidence="6">
    <location>
        <position position="80"/>
    </location>
    <ligand>
        <name>Mg(2+)</name>
        <dbReference type="ChEBI" id="CHEBI:18420"/>
    </ligand>
</feature>
<comment type="subcellular location">
    <subcellularLocation>
        <location evidence="6">Cytoplasm</location>
    </subcellularLocation>
    <subcellularLocation>
        <location evidence="6">Nucleus</location>
    </subcellularLocation>
</comment>
<evidence type="ECO:0000256" key="7">
    <source>
        <dbReference type="SAM" id="MobiDB-lite"/>
    </source>
</evidence>
<comment type="catalytic activity">
    <reaction evidence="6">
        <text>5-methylsulfanyl-2,3-dioxopentyl phosphate + H2O = 1,2-dihydroxy-5-(methylsulfanyl)pent-1-en-3-one + phosphate</text>
        <dbReference type="Rhea" id="RHEA:21700"/>
        <dbReference type="ChEBI" id="CHEBI:15377"/>
        <dbReference type="ChEBI" id="CHEBI:43474"/>
        <dbReference type="ChEBI" id="CHEBI:49252"/>
        <dbReference type="ChEBI" id="CHEBI:58828"/>
        <dbReference type="EC" id="3.1.3.77"/>
    </reaction>
</comment>
<dbReference type="PANTHER" id="PTHR20371">
    <property type="entry name" value="ENOLASE-PHOSPHATASE E1"/>
    <property type="match status" value="1"/>
</dbReference>
<dbReference type="NCBIfam" id="TIGR01691">
    <property type="entry name" value="enolase-ppase"/>
    <property type="match status" value="1"/>
</dbReference>
<dbReference type="InterPro" id="IPR023214">
    <property type="entry name" value="HAD_sf"/>
</dbReference>
<feature type="binding site" evidence="6">
    <location>
        <position position="252"/>
    </location>
    <ligand>
        <name>substrate</name>
    </ligand>
</feature>
<evidence type="ECO:0000256" key="6">
    <source>
        <dbReference type="HAMAP-Rule" id="MF_03117"/>
    </source>
</evidence>
<reference evidence="8" key="1">
    <citation type="submission" date="2022-11" db="UniProtKB">
        <authorList>
            <consortium name="EnsemblMetazoa"/>
        </authorList>
    </citation>
    <scope>IDENTIFICATION</scope>
</reference>
<dbReference type="OrthoDB" id="272500at2759"/>
<dbReference type="CDD" id="cd01629">
    <property type="entry name" value="HAD_EP"/>
    <property type="match status" value="1"/>
</dbReference>
<dbReference type="SFLD" id="SFLDS00003">
    <property type="entry name" value="Haloacid_Dehalogenase"/>
    <property type="match status" value="1"/>
</dbReference>
<keyword evidence="3 6" id="KW-0378">Hydrolase</keyword>
<dbReference type="RefSeq" id="XP_038072543.1">
    <property type="nucleotide sequence ID" value="XM_038216615.1"/>
</dbReference>
<evidence type="ECO:0000313" key="8">
    <source>
        <dbReference type="EnsemblMetazoa" id="XP_038072543.1"/>
    </source>
</evidence>
<dbReference type="GO" id="GO:0000287">
    <property type="term" value="F:magnesium ion binding"/>
    <property type="evidence" value="ECO:0007669"/>
    <property type="project" value="UniProtKB-UniRule"/>
</dbReference>
<comment type="cofactor">
    <cofactor evidence="6">
        <name>Mg(2+)</name>
        <dbReference type="ChEBI" id="CHEBI:18420"/>
    </cofactor>
    <text evidence="6">Binds 1 Mg(2+) ion per subunit.</text>
</comment>
<dbReference type="InterPro" id="IPR036412">
    <property type="entry name" value="HAD-like_sf"/>
</dbReference>
<evidence type="ECO:0000256" key="2">
    <source>
        <dbReference type="ARBA" id="ARBA00022723"/>
    </source>
</evidence>
<dbReference type="SUPFAM" id="SSF56784">
    <property type="entry name" value="HAD-like"/>
    <property type="match status" value="1"/>
</dbReference>
<keyword evidence="1 6" id="KW-0028">Amino-acid biosynthesis</keyword>
<evidence type="ECO:0000313" key="9">
    <source>
        <dbReference type="Proteomes" id="UP000887568"/>
    </source>
</evidence>
<dbReference type="SFLD" id="SFLDF00044">
    <property type="entry name" value="enolase-phosphatase"/>
    <property type="match status" value="1"/>
</dbReference>
<dbReference type="SFLD" id="SFLDG01133">
    <property type="entry name" value="C1.5.4:_Enolase-phosphatase_Li"/>
    <property type="match status" value="1"/>
</dbReference>
<dbReference type="Proteomes" id="UP000887568">
    <property type="component" value="Unplaced"/>
</dbReference>
<sequence length="334" mass="37528">MHCNIGKQKKGRVFYKRGNKLKTYRPRAMMLKHGAINSSMHDDCQSGSDSMMSQDSDKNTSKHPVNWLDLLQGIEVIVLDIEGTTTPITFVKDVLFPYVTEHLEDYLDDHWEEKKCQDDVRALRDQANLDKDLEGVVTIPEDIQGDSSSSKMSVKEAVMQSIRWLMAADRKVTALKQLQGHMWRSGYKDKTLVAQVYSDVLPAIKQWISDGKKVYIYSSGSVEAQKLLFGHTDNGSLLELFSGYFDTKIGSKVEKESYLKIAAEVGSEPGQILFLTDVTREALPASQAGLKTAIVVRDGNAPLTEDETKSYQQIKSFSELLPDDGEPLEKIQKQ</sequence>
<organism evidence="8 9">
    <name type="scientific">Patiria miniata</name>
    <name type="common">Bat star</name>
    <name type="synonym">Asterina miniata</name>
    <dbReference type="NCBI Taxonomy" id="46514"/>
    <lineage>
        <taxon>Eukaryota</taxon>
        <taxon>Metazoa</taxon>
        <taxon>Echinodermata</taxon>
        <taxon>Eleutherozoa</taxon>
        <taxon>Asterozoa</taxon>
        <taxon>Asteroidea</taxon>
        <taxon>Valvatacea</taxon>
        <taxon>Valvatida</taxon>
        <taxon>Asterinidae</taxon>
        <taxon>Patiria</taxon>
    </lineage>
</organism>
<dbReference type="GO" id="GO:0043874">
    <property type="term" value="F:acireductone synthase activity"/>
    <property type="evidence" value="ECO:0007669"/>
    <property type="project" value="UniProtKB-EC"/>
</dbReference>
<dbReference type="Pfam" id="PF00702">
    <property type="entry name" value="Hydrolase"/>
    <property type="match status" value="1"/>
</dbReference>
<feature type="compositionally biased region" description="Low complexity" evidence="7">
    <location>
        <begin position="45"/>
        <end position="54"/>
    </location>
</feature>
<dbReference type="GO" id="GO:0019509">
    <property type="term" value="P:L-methionine salvage from methylthioadenosine"/>
    <property type="evidence" value="ECO:0007669"/>
    <property type="project" value="UniProtKB-UniRule"/>
</dbReference>
<feature type="region of interest" description="Disordered" evidence="7">
    <location>
        <begin position="41"/>
        <end position="60"/>
    </location>
</feature>
<protein>
    <recommendedName>
        <fullName evidence="6">Enolase-phosphatase E1</fullName>
        <ecNumber evidence="6">3.1.3.77</ecNumber>
    </recommendedName>
    <alternativeName>
        <fullName evidence="6">2,3-diketo-5-methylthio-1-phosphopentane phosphatase</fullName>
    </alternativeName>
</protein>
<comment type="pathway">
    <text evidence="6">Amino-acid biosynthesis; L-methionine biosynthesis via salvage pathway; L-methionine from S-methyl-5-thio-alpha-D-ribose 1-phosphate: step 4/6.</text>
</comment>
<feature type="binding site" evidence="6">
    <location>
        <begin position="218"/>
        <end position="219"/>
    </location>
    <ligand>
        <name>substrate</name>
    </ligand>
</feature>
<dbReference type="SFLD" id="SFLDG01129">
    <property type="entry name" value="C1.5:_HAD__Beta-PGM__Phosphata"/>
    <property type="match status" value="1"/>
</dbReference>
<evidence type="ECO:0000256" key="3">
    <source>
        <dbReference type="ARBA" id="ARBA00022801"/>
    </source>
</evidence>
<accession>A0A914B8N2</accession>
<dbReference type="PANTHER" id="PTHR20371:SF1">
    <property type="entry name" value="ENOLASE-PHOSPHATASE E1"/>
    <property type="match status" value="1"/>
</dbReference>
<proteinExistence type="inferred from homology"/>
<dbReference type="CTD" id="58478"/>
<feature type="binding site" evidence="6">
    <location>
        <position position="82"/>
    </location>
    <ligand>
        <name>Mg(2+)</name>
        <dbReference type="ChEBI" id="CHEBI:18420"/>
    </ligand>
</feature>
<dbReference type="HAMAP" id="MF_03117">
    <property type="entry name" value="Salvage_MtnC_euk"/>
    <property type="match status" value="1"/>
</dbReference>
<feature type="binding site" evidence="6">
    <location>
        <position position="277"/>
    </location>
    <ligand>
        <name>Mg(2+)</name>
        <dbReference type="ChEBI" id="CHEBI:18420"/>
    </ligand>
</feature>
<comment type="subunit">
    <text evidence="6">Monomer.</text>
</comment>
<evidence type="ECO:0000256" key="5">
    <source>
        <dbReference type="ARBA" id="ARBA00023167"/>
    </source>
</evidence>
<comment type="pathway">
    <text evidence="6">Amino-acid biosynthesis; L-methionine biosynthesis via salvage pathway; L-methionine from S-methyl-5-thio-alpha-D-ribose 1-phosphate: step 3/6.</text>
</comment>
<keyword evidence="6" id="KW-0963">Cytoplasm</keyword>
<dbReference type="AlphaFoldDB" id="A0A914B8N2"/>
<dbReference type="NCBIfam" id="TIGR01549">
    <property type="entry name" value="HAD-SF-IA-v1"/>
    <property type="match status" value="1"/>
</dbReference>
<evidence type="ECO:0000256" key="4">
    <source>
        <dbReference type="ARBA" id="ARBA00022842"/>
    </source>
</evidence>
<name>A0A914B8N2_PATMI</name>
<evidence type="ECO:0000256" key="1">
    <source>
        <dbReference type="ARBA" id="ARBA00022605"/>
    </source>
</evidence>
<dbReference type="InterPro" id="IPR006439">
    <property type="entry name" value="HAD-SF_hydro_IA"/>
</dbReference>
<dbReference type="EC" id="3.1.3.77" evidence="6"/>
<keyword evidence="4 6" id="KW-0460">Magnesium</keyword>
<dbReference type="GeneID" id="119741029"/>
<comment type="function">
    <text evidence="6">Bifunctional enzyme that catalyzes the enolization of 2,3-diketo-5-methylthiopentyl-1-phosphate (DK-MTP-1-P) into the intermediate 2-hydroxy-3-keto-5-methylthiopentenyl-1-phosphate (HK-MTPenyl-1-P), which is then dephosphorylated to form the acireductone 1,2-dihydroxy-3-keto-5-methylthiopentene (DHK-MTPene).</text>
</comment>
<keyword evidence="9" id="KW-1185">Reference proteome</keyword>
<dbReference type="GO" id="GO:0005737">
    <property type="term" value="C:cytoplasm"/>
    <property type="evidence" value="ECO:0007669"/>
    <property type="project" value="UniProtKB-SubCell"/>
</dbReference>
<dbReference type="InterPro" id="IPR027511">
    <property type="entry name" value="ENOPH1_eukaryotes"/>
</dbReference>
<dbReference type="Gene3D" id="1.10.720.60">
    <property type="match status" value="1"/>
</dbReference>
<dbReference type="FunFam" id="3.40.50.1000:FF:000079">
    <property type="entry name" value="Enolase-phosphatase E1"/>
    <property type="match status" value="1"/>
</dbReference>
<dbReference type="Gene3D" id="3.40.50.1000">
    <property type="entry name" value="HAD superfamily/HAD-like"/>
    <property type="match status" value="1"/>
</dbReference>
<keyword evidence="2 6" id="KW-0479">Metal-binding</keyword>
<dbReference type="EnsemblMetazoa" id="XM_038216615.1">
    <property type="protein sequence ID" value="XP_038072543.1"/>
    <property type="gene ID" value="LOC119741029"/>
</dbReference>
<dbReference type="GO" id="GO:0005634">
    <property type="term" value="C:nucleus"/>
    <property type="evidence" value="ECO:0007669"/>
    <property type="project" value="UniProtKB-SubCell"/>
</dbReference>
<dbReference type="HAMAP" id="MF_01681">
    <property type="entry name" value="Salvage_MtnC"/>
    <property type="match status" value="1"/>
</dbReference>
<comment type="similarity">
    <text evidence="6">Belongs to the HAD-like hydrolase superfamily. MasA/MtnC family.</text>
</comment>